<reference evidence="3" key="1">
    <citation type="journal article" date="2014" name="Int. J. Syst. Evol. Microbiol.">
        <title>Complete genome sequence of Corynebacterium casei LMG S-19264T (=DSM 44701T), isolated from a smear-ripened cheese.</title>
        <authorList>
            <consortium name="US DOE Joint Genome Institute (JGI-PGF)"/>
            <person name="Walter F."/>
            <person name="Albersmeier A."/>
            <person name="Kalinowski J."/>
            <person name="Ruckert C."/>
        </authorList>
    </citation>
    <scope>NUCLEOTIDE SEQUENCE</scope>
    <source>
        <strain evidence="3">JCM 19831</strain>
    </source>
</reference>
<keyword evidence="2" id="KW-0812">Transmembrane</keyword>
<sequence>MHTLDELRRALADEAAGRTTRTTFDDVRRAVRRRRLRAVSGGLAALLAGAVAAGSAAALTAGGPSPSPAPATGSASVGGTVSLEPFESLPPAGPAVHTGVRFGTEEELVLWYQDDINGVLAGVRHTATGKVRRLDGAAGVPQAGRFGMTLELDDRNGGIVDYGVFGAAGAAVRVTADGTTTSATTAPVPGVAGATLFWARRTGAAVGPTGVPGGGPADLAISAVDGRGRVIATGDRPRRSDGAILQHDSATQIGARIGTGLASPTLGELVFWFQGDEHSAVLYAGCVDAAGTVTPLRALVTLQRPPFDIGFYGGFHTFDLGDGGVVSVGQYAGAAATVEMRGTAGAAARHGSGAWSAHPRLRVFWAVGIPGRPLGFAYDGAGTQLGTTDFTRPGGG</sequence>
<keyword evidence="2" id="KW-1133">Transmembrane helix</keyword>
<evidence type="ECO:0000313" key="4">
    <source>
        <dbReference type="Proteomes" id="UP000642070"/>
    </source>
</evidence>
<evidence type="ECO:0000313" key="3">
    <source>
        <dbReference type="EMBL" id="GGM29778.1"/>
    </source>
</evidence>
<proteinExistence type="predicted"/>
<comment type="caution">
    <text evidence="3">The sequence shown here is derived from an EMBL/GenBank/DDBJ whole genome shotgun (WGS) entry which is preliminary data.</text>
</comment>
<feature type="transmembrane region" description="Helical" evidence="2">
    <location>
        <begin position="38"/>
        <end position="59"/>
    </location>
</feature>
<feature type="region of interest" description="Disordered" evidence="1">
    <location>
        <begin position="58"/>
        <end position="78"/>
    </location>
</feature>
<organism evidence="3 4">
    <name type="scientific">Dactylosporangium sucinum</name>
    <dbReference type="NCBI Taxonomy" id="1424081"/>
    <lineage>
        <taxon>Bacteria</taxon>
        <taxon>Bacillati</taxon>
        <taxon>Actinomycetota</taxon>
        <taxon>Actinomycetes</taxon>
        <taxon>Micromonosporales</taxon>
        <taxon>Micromonosporaceae</taxon>
        <taxon>Dactylosporangium</taxon>
    </lineage>
</organism>
<dbReference type="EMBL" id="BMPI01000014">
    <property type="protein sequence ID" value="GGM29778.1"/>
    <property type="molecule type" value="Genomic_DNA"/>
</dbReference>
<evidence type="ECO:0000256" key="2">
    <source>
        <dbReference type="SAM" id="Phobius"/>
    </source>
</evidence>
<keyword evidence="2" id="KW-0472">Membrane</keyword>
<keyword evidence="4" id="KW-1185">Reference proteome</keyword>
<evidence type="ECO:0000256" key="1">
    <source>
        <dbReference type="SAM" id="MobiDB-lite"/>
    </source>
</evidence>
<dbReference type="AlphaFoldDB" id="A0A917TP72"/>
<name>A0A917TP72_9ACTN</name>
<dbReference type="Proteomes" id="UP000642070">
    <property type="component" value="Unassembled WGS sequence"/>
</dbReference>
<reference evidence="3" key="2">
    <citation type="submission" date="2020-09" db="EMBL/GenBank/DDBJ databases">
        <authorList>
            <person name="Sun Q."/>
            <person name="Ohkuma M."/>
        </authorList>
    </citation>
    <scope>NUCLEOTIDE SEQUENCE</scope>
    <source>
        <strain evidence="3">JCM 19831</strain>
    </source>
</reference>
<protein>
    <submittedName>
        <fullName evidence="3">Uncharacterized protein</fullName>
    </submittedName>
</protein>
<gene>
    <name evidence="3" type="ORF">GCM10007977_033810</name>
</gene>
<accession>A0A917TP72</accession>